<keyword evidence="4" id="KW-1185">Reference proteome</keyword>
<dbReference type="Pfam" id="PF07589">
    <property type="entry name" value="PEP-CTERM"/>
    <property type="match status" value="1"/>
</dbReference>
<evidence type="ECO:0000256" key="1">
    <source>
        <dbReference type="SAM" id="SignalP"/>
    </source>
</evidence>
<dbReference type="EMBL" id="BMJB01000001">
    <property type="protein sequence ID" value="GGA61976.1"/>
    <property type="molecule type" value="Genomic_DNA"/>
</dbReference>
<dbReference type="NCBIfam" id="TIGR02595">
    <property type="entry name" value="PEP_CTERM"/>
    <property type="match status" value="1"/>
</dbReference>
<evidence type="ECO:0000313" key="3">
    <source>
        <dbReference type="EMBL" id="GGA61976.1"/>
    </source>
</evidence>
<comment type="caution">
    <text evidence="3">The sequence shown here is derived from an EMBL/GenBank/DDBJ whole genome shotgun (WGS) entry which is preliminary data.</text>
</comment>
<name>A0A916RMB7_9BACT</name>
<dbReference type="AlphaFoldDB" id="A0A916RMB7"/>
<evidence type="ECO:0000259" key="2">
    <source>
        <dbReference type="Pfam" id="PF07589"/>
    </source>
</evidence>
<organism evidence="3 4">
    <name type="scientific">Edaphobacter acidisoli</name>
    <dbReference type="NCBI Taxonomy" id="2040573"/>
    <lineage>
        <taxon>Bacteria</taxon>
        <taxon>Pseudomonadati</taxon>
        <taxon>Acidobacteriota</taxon>
        <taxon>Terriglobia</taxon>
        <taxon>Terriglobales</taxon>
        <taxon>Acidobacteriaceae</taxon>
        <taxon>Edaphobacter</taxon>
    </lineage>
</organism>
<feature type="chain" id="PRO_5037228876" description="Ice-binding protein C-terminal domain-containing protein" evidence="1">
    <location>
        <begin position="21"/>
        <end position="203"/>
    </location>
</feature>
<protein>
    <recommendedName>
        <fullName evidence="2">Ice-binding protein C-terminal domain-containing protein</fullName>
    </recommendedName>
</protein>
<gene>
    <name evidence="3" type="ORF">GCM10011507_11900</name>
</gene>
<keyword evidence="1" id="KW-0732">Signal</keyword>
<accession>A0A916RMB7</accession>
<dbReference type="InterPro" id="IPR013424">
    <property type="entry name" value="Ice-binding_C"/>
</dbReference>
<feature type="domain" description="Ice-binding protein C-terminal" evidence="2">
    <location>
        <begin position="175"/>
        <end position="193"/>
    </location>
</feature>
<proteinExistence type="predicted"/>
<sequence length="203" mass="21919">MKRIASLFAVLCLAMTPVLAKADTLTFDNAPTGSTGPYNLTLDGTQSVQLFCMNDQNYIQTGESWGVNVVNGQSFAGSKKNTTGFEYEEEAYIYSVYNGTNASTVQNALWHIFDPSHSASNTLIWSAYNFALGLVGDTGNNAILSEATFYIWNGGDITNQYQCSPPQNFVGDPSPVPEPSSLMLLGSGLMGLAEVVRRKMGRA</sequence>
<reference evidence="3" key="1">
    <citation type="journal article" date="2014" name="Int. J. Syst. Evol. Microbiol.">
        <title>Complete genome sequence of Corynebacterium casei LMG S-19264T (=DSM 44701T), isolated from a smear-ripened cheese.</title>
        <authorList>
            <consortium name="US DOE Joint Genome Institute (JGI-PGF)"/>
            <person name="Walter F."/>
            <person name="Albersmeier A."/>
            <person name="Kalinowski J."/>
            <person name="Ruckert C."/>
        </authorList>
    </citation>
    <scope>NUCLEOTIDE SEQUENCE</scope>
    <source>
        <strain evidence="3">CGMCC 1.15447</strain>
    </source>
</reference>
<evidence type="ECO:0000313" key="4">
    <source>
        <dbReference type="Proteomes" id="UP000648801"/>
    </source>
</evidence>
<dbReference type="Proteomes" id="UP000648801">
    <property type="component" value="Unassembled WGS sequence"/>
</dbReference>
<dbReference type="RefSeq" id="WP_229668743.1">
    <property type="nucleotide sequence ID" value="NZ_BMJB01000001.1"/>
</dbReference>
<feature type="signal peptide" evidence="1">
    <location>
        <begin position="1"/>
        <end position="20"/>
    </location>
</feature>
<reference evidence="3" key="2">
    <citation type="submission" date="2020-09" db="EMBL/GenBank/DDBJ databases">
        <authorList>
            <person name="Sun Q."/>
            <person name="Zhou Y."/>
        </authorList>
    </citation>
    <scope>NUCLEOTIDE SEQUENCE</scope>
    <source>
        <strain evidence="3">CGMCC 1.15447</strain>
    </source>
</reference>